<dbReference type="EMBL" id="JBHTMV010000003">
    <property type="protein sequence ID" value="MFD1293231.1"/>
    <property type="molecule type" value="Genomic_DNA"/>
</dbReference>
<reference evidence="3" key="1">
    <citation type="journal article" date="2019" name="Int. J. Syst. Evol. Microbiol.">
        <title>The Global Catalogue of Microorganisms (GCM) 10K type strain sequencing project: providing services to taxonomists for standard genome sequencing and annotation.</title>
        <authorList>
            <consortium name="The Broad Institute Genomics Platform"/>
            <consortium name="The Broad Institute Genome Sequencing Center for Infectious Disease"/>
            <person name="Wu L."/>
            <person name="Ma J."/>
        </authorList>
    </citation>
    <scope>NUCLEOTIDE SEQUENCE [LARGE SCALE GENOMIC DNA]</scope>
    <source>
        <strain evidence="3">CCUG 62221</strain>
    </source>
</reference>
<evidence type="ECO:0000313" key="2">
    <source>
        <dbReference type="EMBL" id="MFD1293231.1"/>
    </source>
</evidence>
<dbReference type="InterPro" id="IPR019619">
    <property type="entry name" value="DUF2490"/>
</dbReference>
<dbReference type="Proteomes" id="UP001597241">
    <property type="component" value="Unassembled WGS sequence"/>
</dbReference>
<proteinExistence type="predicted"/>
<dbReference type="Pfam" id="PF10677">
    <property type="entry name" value="DUF2490"/>
    <property type="match status" value="1"/>
</dbReference>
<comment type="caution">
    <text evidence="2">The sequence shown here is derived from an EMBL/GenBank/DDBJ whole genome shotgun (WGS) entry which is preliminary data.</text>
</comment>
<feature type="signal peptide" evidence="1">
    <location>
        <begin position="1"/>
        <end position="19"/>
    </location>
</feature>
<protein>
    <submittedName>
        <fullName evidence="2">DUF2490 domain-containing protein</fullName>
    </submittedName>
</protein>
<organism evidence="2 3">
    <name type="scientific">Lutibacter holmesii</name>
    <dbReference type="NCBI Taxonomy" id="1137985"/>
    <lineage>
        <taxon>Bacteria</taxon>
        <taxon>Pseudomonadati</taxon>
        <taxon>Bacteroidota</taxon>
        <taxon>Flavobacteriia</taxon>
        <taxon>Flavobacteriales</taxon>
        <taxon>Flavobacteriaceae</taxon>
        <taxon>Lutibacter</taxon>
    </lineage>
</organism>
<accession>A0ABW3WLN8</accession>
<dbReference type="RefSeq" id="WP_386808349.1">
    <property type="nucleotide sequence ID" value="NZ_JBHTMV010000003.1"/>
</dbReference>
<keyword evidence="3" id="KW-1185">Reference proteome</keyword>
<keyword evidence="1" id="KW-0732">Signal</keyword>
<name>A0ABW3WLN8_9FLAO</name>
<sequence length="241" mass="28951">MKKYILNVVIALLFFSAQAQEVQDNEGGVWFTAINKFKISDRVSVVNVAQWRFVEQMKYTRIFLVMPFINYKFSNRVSVGVGYNYSNYSLAGIYPPSLDYENRIWQHVTLYSDLGKVRMNQRFMFEERFKTRLNKDEVYSNRLRYRMNFDFNILRFKNNKYLLGNVSEEIRIRFSKGISNPNFDQNNFIISFGYPLLDNSKLYVGYRHDYYNAGNGVYWGDHIFNVVYTYNFDFTKKKFYK</sequence>
<gene>
    <name evidence="2" type="ORF">ACFQ5N_05225</name>
</gene>
<evidence type="ECO:0000256" key="1">
    <source>
        <dbReference type="SAM" id="SignalP"/>
    </source>
</evidence>
<feature type="chain" id="PRO_5045772353" evidence="1">
    <location>
        <begin position="20"/>
        <end position="241"/>
    </location>
</feature>
<evidence type="ECO:0000313" key="3">
    <source>
        <dbReference type="Proteomes" id="UP001597241"/>
    </source>
</evidence>